<evidence type="ECO:0000256" key="1">
    <source>
        <dbReference type="ARBA" id="ARBA00023002"/>
    </source>
</evidence>
<accession>A0ABP0AY95</accession>
<dbReference type="InterPro" id="IPR050425">
    <property type="entry name" value="NAD(P)_dehydrat-like"/>
</dbReference>
<dbReference type="Gene3D" id="3.40.50.720">
    <property type="entry name" value="NAD(P)-binding Rossmann-like Domain"/>
    <property type="match status" value="1"/>
</dbReference>
<sequence length="392" mass="43232">MPNANTSNSFDVTFTVRSPEKGEAVLASLPKEVRSRVSYGVVDDVARPAAFDDVLKQLSASGRPLDYVIHTASPYQVRVQDPVRDLLEPAIRGTTSLLQSIHALAQTHLQTHTIKRVVLLSSSAAMLNPAQHRAVYDESAWRPVTWAEAQLPQNAYEASKVYSERAAWAFVNGGHSMRGETLGEDVHHLETASETFNHPGGNASRFTSFDLAVVNCTFTFGPVQRWLTKSDQVNASNQRIHDVLQGVWKEQRMPPTRPVFTWVDVRDVARAMVRAIEVPEAGGRRFYVVGGHFSNGRLAGILRDKLQAEFEEKMPMLAEVNKTLVVDSIPPPEETPDDLPHDVYKFDRRRASKVLGIEAYHTLEESVLDTAVSLLALETKTAGGVGRGGSGN</sequence>
<dbReference type="SUPFAM" id="SSF51735">
    <property type="entry name" value="NAD(P)-binding Rossmann-fold domains"/>
    <property type="match status" value="1"/>
</dbReference>
<evidence type="ECO:0000313" key="3">
    <source>
        <dbReference type="EMBL" id="CAK7212236.1"/>
    </source>
</evidence>
<reference evidence="3 4" key="1">
    <citation type="submission" date="2024-01" db="EMBL/GenBank/DDBJ databases">
        <authorList>
            <person name="Allen C."/>
            <person name="Tagirdzhanova G."/>
        </authorList>
    </citation>
    <scope>NUCLEOTIDE SEQUENCE [LARGE SCALE GENOMIC DNA]</scope>
</reference>
<dbReference type="GO" id="GO:0043892">
    <property type="term" value="F:methylglyoxal reductase (NADPH) activity"/>
    <property type="evidence" value="ECO:0007669"/>
    <property type="project" value="UniProtKB-EC"/>
</dbReference>
<comment type="caution">
    <text evidence="3">The sequence shown here is derived from an EMBL/GenBank/DDBJ whole genome shotgun (WGS) entry which is preliminary data.</text>
</comment>
<name>A0ABP0AY95_9PEZI</name>
<keyword evidence="4" id="KW-1185">Reference proteome</keyword>
<evidence type="ECO:0000256" key="2">
    <source>
        <dbReference type="ARBA" id="ARBA00023445"/>
    </source>
</evidence>
<proteinExistence type="inferred from homology"/>
<dbReference type="EMBL" id="CAWUHC010000008">
    <property type="protein sequence ID" value="CAK7212236.1"/>
    <property type="molecule type" value="Genomic_DNA"/>
</dbReference>
<protein>
    <submittedName>
        <fullName evidence="3">Methylglyoxal reductase (NADPH-dependent) gre2</fullName>
        <ecNumber evidence="3">1.1.1.283</ecNumber>
    </submittedName>
</protein>
<dbReference type="EC" id="1.1.1.283" evidence="3"/>
<dbReference type="PANTHER" id="PTHR10366">
    <property type="entry name" value="NAD DEPENDENT EPIMERASE/DEHYDRATASE"/>
    <property type="match status" value="1"/>
</dbReference>
<gene>
    <name evidence="3" type="primary">GRE2_1</name>
    <name evidence="3" type="ORF">SBRCBS47491_001390</name>
</gene>
<dbReference type="PANTHER" id="PTHR10366:SF564">
    <property type="entry name" value="STEROL-4-ALPHA-CARBOXYLATE 3-DEHYDROGENASE, DECARBOXYLATING"/>
    <property type="match status" value="1"/>
</dbReference>
<dbReference type="Proteomes" id="UP001642406">
    <property type="component" value="Unassembled WGS sequence"/>
</dbReference>
<dbReference type="InterPro" id="IPR036291">
    <property type="entry name" value="NAD(P)-bd_dom_sf"/>
</dbReference>
<comment type="similarity">
    <text evidence="2">Belongs to the NAD(P)-dependent epimerase/dehydratase family. Dihydroflavonol-4-reductase subfamily.</text>
</comment>
<organism evidence="3 4">
    <name type="scientific">Sporothrix bragantina</name>
    <dbReference type="NCBI Taxonomy" id="671064"/>
    <lineage>
        <taxon>Eukaryota</taxon>
        <taxon>Fungi</taxon>
        <taxon>Dikarya</taxon>
        <taxon>Ascomycota</taxon>
        <taxon>Pezizomycotina</taxon>
        <taxon>Sordariomycetes</taxon>
        <taxon>Sordariomycetidae</taxon>
        <taxon>Ophiostomatales</taxon>
        <taxon>Ophiostomataceae</taxon>
        <taxon>Sporothrix</taxon>
    </lineage>
</organism>
<keyword evidence="1 3" id="KW-0560">Oxidoreductase</keyword>
<evidence type="ECO:0000313" key="4">
    <source>
        <dbReference type="Proteomes" id="UP001642406"/>
    </source>
</evidence>